<feature type="region of interest" description="Disordered" evidence="1">
    <location>
        <begin position="251"/>
        <end position="279"/>
    </location>
</feature>
<organism evidence="2 3">
    <name type="scientific">Mycena rosella</name>
    <name type="common">Pink bonnet</name>
    <name type="synonym">Agaricus rosellus</name>
    <dbReference type="NCBI Taxonomy" id="1033263"/>
    <lineage>
        <taxon>Eukaryota</taxon>
        <taxon>Fungi</taxon>
        <taxon>Dikarya</taxon>
        <taxon>Basidiomycota</taxon>
        <taxon>Agaricomycotina</taxon>
        <taxon>Agaricomycetes</taxon>
        <taxon>Agaricomycetidae</taxon>
        <taxon>Agaricales</taxon>
        <taxon>Marasmiineae</taxon>
        <taxon>Mycenaceae</taxon>
        <taxon>Mycena</taxon>
    </lineage>
</organism>
<feature type="region of interest" description="Disordered" evidence="1">
    <location>
        <begin position="94"/>
        <end position="127"/>
    </location>
</feature>
<feature type="compositionally biased region" description="Pro residues" evidence="1">
    <location>
        <begin position="8"/>
        <end position="17"/>
    </location>
</feature>
<sequence length="392" mass="41620">MSSLFPLPTSPPPPRTPPQMANPAELFTPNNRWPMKNAATPASSSYGPAAPESSPLTSPPDDTLQTQMPNMQAASDVFLDDRFDISQEDFTRSLANIDADTQGIVAPPNARSSHPPTPAHPTSTHAPSFSLVHASYWTEMDSPSPCSHDAVALDLDSPVPASWQYSEGALFGDDDPDKPWLPEDEGWEQVDGGREATPPAQLLPRLHGTITPTAHADIAARKSAVRRCQQDTGPVAWPGSFLVGAMPSPTVPSLSPPLPSSPPSVPQAPASPPPHMAPPLSIPPVTTLEDMLDKGGMINLGPSPVPIASITSPLPPETPWRSPYPKRLGSAETDLPPPRHYPIPYTEDVPMPASPEDELGHLAFDPAASFDTAAARAAEAFAETLTIEPQVK</sequence>
<feature type="compositionally biased region" description="Polar residues" evidence="1">
    <location>
        <begin position="63"/>
        <end position="73"/>
    </location>
</feature>
<accession>A0AAD7M9D8</accession>
<evidence type="ECO:0000313" key="3">
    <source>
        <dbReference type="Proteomes" id="UP001221757"/>
    </source>
</evidence>
<gene>
    <name evidence="2" type="ORF">B0H17DRAFT_1192364</name>
</gene>
<feature type="region of interest" description="Disordered" evidence="1">
    <location>
        <begin position="166"/>
        <end position="200"/>
    </location>
</feature>
<name>A0AAD7M9D8_MYCRO</name>
<keyword evidence="3" id="KW-1185">Reference proteome</keyword>
<evidence type="ECO:0000313" key="2">
    <source>
        <dbReference type="EMBL" id="KAJ7706798.1"/>
    </source>
</evidence>
<feature type="region of interest" description="Disordered" evidence="1">
    <location>
        <begin position="312"/>
        <end position="359"/>
    </location>
</feature>
<comment type="caution">
    <text evidence="2">The sequence shown here is derived from an EMBL/GenBank/DDBJ whole genome shotgun (WGS) entry which is preliminary data.</text>
</comment>
<dbReference type="Proteomes" id="UP001221757">
    <property type="component" value="Unassembled WGS sequence"/>
</dbReference>
<evidence type="ECO:0000256" key="1">
    <source>
        <dbReference type="SAM" id="MobiDB-lite"/>
    </source>
</evidence>
<dbReference type="AlphaFoldDB" id="A0AAD7M9D8"/>
<feature type="region of interest" description="Disordered" evidence="1">
    <location>
        <begin position="1"/>
        <end position="75"/>
    </location>
</feature>
<proteinExistence type="predicted"/>
<dbReference type="EMBL" id="JARKIE010000006">
    <property type="protein sequence ID" value="KAJ7706798.1"/>
    <property type="molecule type" value="Genomic_DNA"/>
</dbReference>
<feature type="compositionally biased region" description="Pro residues" evidence="1">
    <location>
        <begin position="254"/>
        <end position="279"/>
    </location>
</feature>
<feature type="compositionally biased region" description="Acidic residues" evidence="1">
    <location>
        <begin position="172"/>
        <end position="188"/>
    </location>
</feature>
<reference evidence="2" key="1">
    <citation type="submission" date="2023-03" db="EMBL/GenBank/DDBJ databases">
        <title>Massive genome expansion in bonnet fungi (Mycena s.s.) driven by repeated elements and novel gene families across ecological guilds.</title>
        <authorList>
            <consortium name="Lawrence Berkeley National Laboratory"/>
            <person name="Harder C.B."/>
            <person name="Miyauchi S."/>
            <person name="Viragh M."/>
            <person name="Kuo A."/>
            <person name="Thoen E."/>
            <person name="Andreopoulos B."/>
            <person name="Lu D."/>
            <person name="Skrede I."/>
            <person name="Drula E."/>
            <person name="Henrissat B."/>
            <person name="Morin E."/>
            <person name="Kohler A."/>
            <person name="Barry K."/>
            <person name="LaButti K."/>
            <person name="Morin E."/>
            <person name="Salamov A."/>
            <person name="Lipzen A."/>
            <person name="Mereny Z."/>
            <person name="Hegedus B."/>
            <person name="Baldrian P."/>
            <person name="Stursova M."/>
            <person name="Weitz H."/>
            <person name="Taylor A."/>
            <person name="Grigoriev I.V."/>
            <person name="Nagy L.G."/>
            <person name="Martin F."/>
            <person name="Kauserud H."/>
        </authorList>
    </citation>
    <scope>NUCLEOTIDE SEQUENCE</scope>
    <source>
        <strain evidence="2">CBHHK067</strain>
    </source>
</reference>
<protein>
    <submittedName>
        <fullName evidence="2">Uncharacterized protein</fullName>
    </submittedName>
</protein>